<organism evidence="1">
    <name type="scientific">Anopheles darlingi</name>
    <name type="common">Mosquito</name>
    <dbReference type="NCBI Taxonomy" id="43151"/>
    <lineage>
        <taxon>Eukaryota</taxon>
        <taxon>Metazoa</taxon>
        <taxon>Ecdysozoa</taxon>
        <taxon>Arthropoda</taxon>
        <taxon>Hexapoda</taxon>
        <taxon>Insecta</taxon>
        <taxon>Pterygota</taxon>
        <taxon>Neoptera</taxon>
        <taxon>Endopterygota</taxon>
        <taxon>Diptera</taxon>
        <taxon>Nematocera</taxon>
        <taxon>Culicoidea</taxon>
        <taxon>Culicidae</taxon>
        <taxon>Anophelinae</taxon>
        <taxon>Anopheles</taxon>
    </lineage>
</organism>
<dbReference type="EMBL" id="GGFL01008502">
    <property type="protein sequence ID" value="MBW72680.1"/>
    <property type="molecule type" value="Transcribed_RNA"/>
</dbReference>
<sequence>MILYLCPFLLPLTYHRSEATYLSHAYSTPIGLSLSGNYLPIGCRGVACGPPLFCVIACTLLWLGRLGWTLNYDHPGNNNNDKKGLRISNHQIIELALDSNTEKLIGKTSEKHLEKAFRCGEILCLFLFFLSGKTKTTRTSSIRPSVSLLLLARV</sequence>
<dbReference type="AlphaFoldDB" id="A0A2M4D534"/>
<accession>A0A2M4D534</accession>
<proteinExistence type="predicted"/>
<protein>
    <submittedName>
        <fullName evidence="1">Putative secreted protein</fullName>
    </submittedName>
</protein>
<evidence type="ECO:0000313" key="1">
    <source>
        <dbReference type="EMBL" id="MBW72680.1"/>
    </source>
</evidence>
<name>A0A2M4D534_ANODA</name>
<reference evidence="1" key="1">
    <citation type="submission" date="2018-01" db="EMBL/GenBank/DDBJ databases">
        <title>An insight into the sialome of Amazonian anophelines.</title>
        <authorList>
            <person name="Ribeiro J.M."/>
            <person name="Scarpassa V."/>
            <person name="Calvo E."/>
        </authorList>
    </citation>
    <scope>NUCLEOTIDE SEQUENCE</scope>
</reference>